<dbReference type="InterPro" id="IPR028031">
    <property type="entry name" value="DUF4460"/>
</dbReference>
<dbReference type="PANTHER" id="PTHR31596">
    <property type="entry name" value="T-CELL ACTIVATION INHIBITOR, MITOCHONDRIAL"/>
    <property type="match status" value="1"/>
</dbReference>
<evidence type="ECO:0000256" key="1">
    <source>
        <dbReference type="SAM" id="MobiDB-lite"/>
    </source>
</evidence>
<protein>
    <recommendedName>
        <fullName evidence="6">T-cell activation inhibitor, mitochondrial</fullName>
    </recommendedName>
</protein>
<dbReference type="Pfam" id="PF14687">
    <property type="entry name" value="DUF4460"/>
    <property type="match status" value="1"/>
</dbReference>
<evidence type="ECO:0008006" key="6">
    <source>
        <dbReference type="Google" id="ProtNLM"/>
    </source>
</evidence>
<evidence type="ECO:0000313" key="5">
    <source>
        <dbReference type="Proteomes" id="UP001642540"/>
    </source>
</evidence>
<dbReference type="PANTHER" id="PTHR31596:SF1">
    <property type="entry name" value="T-CELL ACTIVATION INHIBITOR, MITOCHONDRIAL"/>
    <property type="match status" value="1"/>
</dbReference>
<dbReference type="Pfam" id="PF14688">
    <property type="entry name" value="DUF4461"/>
    <property type="match status" value="1"/>
</dbReference>
<sequence length="519" mass="58868">MGSLHPWNLQKAAKHLLQGQHQHLLQERATNVNKCFPIWGFYACVRYLSSGEVFTALKPFFFAVHPDLFGQHPRERAVNENSLKQLNEYIESASHERTVRPTRLTFYLRNGNGGSTSGVPVPPPPKPVHNGAFQSVRIDLGQKNVRETVYTILEKCNLPTSYVDSLPKSPPPKQPRPNPFSAPGAASDHWRPPSAKDADSDIKQKKAVQDDLGNFLDKNVEPARKKLVECWPIREEIIRLRKDICDKLGVSDIVWDCGWGTRHFRGCLQSFQAMASQHPECMEVLKGRTVVFGRDTGVSLDGHVILFSGEVRSNWLDLIKRVHLHDALILRIPNVESALSRALKDIKVVHRKFQPTRLAETYEVHLRKLITSIGDYRGRQSFPAEWPVDLSHLELVVEAEAGPLMISPTGQIIVPSSCPAFLLVNFITSHMEEASQKLEQYKTQKYTEIELHEKCVKVFNLVALQKDDNVTPHLMIECCSRLLSRSTELSSLLKGTHLWITTYYSVLSDGEICIPWNWK</sequence>
<dbReference type="InterPro" id="IPR027986">
    <property type="entry name" value="TCAIM"/>
</dbReference>
<evidence type="ECO:0000259" key="3">
    <source>
        <dbReference type="Pfam" id="PF14688"/>
    </source>
</evidence>
<gene>
    <name evidence="4" type="ORF">ODALV1_LOCUS1389</name>
</gene>
<proteinExistence type="predicted"/>
<dbReference type="EMBL" id="CAXLJM020000004">
    <property type="protein sequence ID" value="CAL8070728.1"/>
    <property type="molecule type" value="Genomic_DNA"/>
</dbReference>
<organism evidence="4 5">
    <name type="scientific">Orchesella dallaii</name>
    <dbReference type="NCBI Taxonomy" id="48710"/>
    <lineage>
        <taxon>Eukaryota</taxon>
        <taxon>Metazoa</taxon>
        <taxon>Ecdysozoa</taxon>
        <taxon>Arthropoda</taxon>
        <taxon>Hexapoda</taxon>
        <taxon>Collembola</taxon>
        <taxon>Entomobryomorpha</taxon>
        <taxon>Entomobryoidea</taxon>
        <taxon>Orchesellidae</taxon>
        <taxon>Orchesellinae</taxon>
        <taxon>Orchesella</taxon>
    </lineage>
</organism>
<feature type="domain" description="DUF4461" evidence="3">
    <location>
        <begin position="212"/>
        <end position="519"/>
    </location>
</feature>
<feature type="compositionally biased region" description="Basic and acidic residues" evidence="1">
    <location>
        <begin position="188"/>
        <end position="204"/>
    </location>
</feature>
<dbReference type="InterPro" id="IPR027989">
    <property type="entry name" value="DUF4461"/>
</dbReference>
<evidence type="ECO:0000313" key="4">
    <source>
        <dbReference type="EMBL" id="CAL8070728.1"/>
    </source>
</evidence>
<comment type="caution">
    <text evidence="4">The sequence shown here is derived from an EMBL/GenBank/DDBJ whole genome shotgun (WGS) entry which is preliminary data.</text>
</comment>
<feature type="domain" description="DUF4460" evidence="2">
    <location>
        <begin position="48"/>
        <end position="158"/>
    </location>
</feature>
<evidence type="ECO:0000259" key="2">
    <source>
        <dbReference type="Pfam" id="PF14687"/>
    </source>
</evidence>
<accession>A0ABP1PLJ5</accession>
<feature type="compositionally biased region" description="Pro residues" evidence="1">
    <location>
        <begin position="168"/>
        <end position="180"/>
    </location>
</feature>
<reference evidence="4 5" key="1">
    <citation type="submission" date="2024-08" db="EMBL/GenBank/DDBJ databases">
        <authorList>
            <person name="Cucini C."/>
            <person name="Frati F."/>
        </authorList>
    </citation>
    <scope>NUCLEOTIDE SEQUENCE [LARGE SCALE GENOMIC DNA]</scope>
</reference>
<dbReference type="Proteomes" id="UP001642540">
    <property type="component" value="Unassembled WGS sequence"/>
</dbReference>
<feature type="region of interest" description="Disordered" evidence="1">
    <location>
        <begin position="163"/>
        <end position="204"/>
    </location>
</feature>
<keyword evidence="5" id="KW-1185">Reference proteome</keyword>
<name>A0ABP1PLJ5_9HEXA</name>